<keyword evidence="5" id="KW-1185">Reference proteome</keyword>
<dbReference type="Proteomes" id="UP000009131">
    <property type="component" value="Unassembled WGS sequence"/>
</dbReference>
<feature type="signal peptide" evidence="3">
    <location>
        <begin position="1"/>
        <end position="19"/>
    </location>
</feature>
<feature type="transmembrane region" description="Helical" evidence="2">
    <location>
        <begin position="117"/>
        <end position="135"/>
    </location>
</feature>
<protein>
    <submittedName>
        <fullName evidence="4">Uncharacterized protein</fullName>
    </submittedName>
</protein>
<reference evidence="4 5" key="2">
    <citation type="journal article" date="2012" name="Open Biol.">
        <title>Characteristics of nucleosomes and linker DNA regions on the genome of the basidiomycete Mixia osmundae revealed by mono- and dinucleosome mapping.</title>
        <authorList>
            <person name="Nishida H."/>
            <person name="Kondo S."/>
            <person name="Matsumoto T."/>
            <person name="Suzuki Y."/>
            <person name="Yoshikawa H."/>
            <person name="Taylor T.D."/>
            <person name="Sugiyama J."/>
        </authorList>
    </citation>
    <scope>NUCLEOTIDE SEQUENCE [LARGE SCALE GENOMIC DNA]</scope>
    <source>
        <strain evidence="5">CBS 9802 / IAM 14324 / JCM 22182 / KY 12970</strain>
    </source>
</reference>
<dbReference type="EMBL" id="BABT02000229">
    <property type="protein sequence ID" value="GAA99718.1"/>
    <property type="molecule type" value="Genomic_DNA"/>
</dbReference>
<evidence type="ECO:0000313" key="5">
    <source>
        <dbReference type="Proteomes" id="UP000009131"/>
    </source>
</evidence>
<feature type="compositionally biased region" description="Polar residues" evidence="1">
    <location>
        <begin position="68"/>
        <end position="84"/>
    </location>
</feature>
<keyword evidence="2" id="KW-0472">Membrane</keyword>
<evidence type="ECO:0000256" key="3">
    <source>
        <dbReference type="SAM" id="SignalP"/>
    </source>
</evidence>
<sequence>MLSIRTLTLLLALLLAVHACQPSSARRRTGAAEPMPGQVPQLPLGVRLQPTPVMTREESRRRARLIDQNVQPTSMPKSRTTSAQPPRPGHRPQVAEPTGATRQTQHSSLTDFHWQRILNAIALAAGFLLGVIITLC</sequence>
<comment type="caution">
    <text evidence="4">The sequence shown here is derived from an EMBL/GenBank/DDBJ whole genome shotgun (WGS) entry which is preliminary data.</text>
</comment>
<feature type="chain" id="PRO_5009955903" evidence="3">
    <location>
        <begin position="20"/>
        <end position="136"/>
    </location>
</feature>
<evidence type="ECO:0000256" key="2">
    <source>
        <dbReference type="SAM" id="Phobius"/>
    </source>
</evidence>
<proteinExistence type="predicted"/>
<dbReference type="InParanoid" id="G7EA58"/>
<organism evidence="4 5">
    <name type="scientific">Mixia osmundae (strain CBS 9802 / IAM 14324 / JCM 22182 / KY 12970)</name>
    <dbReference type="NCBI Taxonomy" id="764103"/>
    <lineage>
        <taxon>Eukaryota</taxon>
        <taxon>Fungi</taxon>
        <taxon>Dikarya</taxon>
        <taxon>Basidiomycota</taxon>
        <taxon>Pucciniomycotina</taxon>
        <taxon>Mixiomycetes</taxon>
        <taxon>Mixiales</taxon>
        <taxon>Mixiaceae</taxon>
        <taxon>Mixia</taxon>
    </lineage>
</organism>
<dbReference type="AlphaFoldDB" id="G7EA58"/>
<accession>G7EA58</accession>
<gene>
    <name evidence="4" type="primary">Mo06421</name>
    <name evidence="4" type="ORF">E5Q_06421</name>
</gene>
<dbReference type="RefSeq" id="XP_014566192.1">
    <property type="nucleotide sequence ID" value="XM_014710706.1"/>
</dbReference>
<evidence type="ECO:0000256" key="1">
    <source>
        <dbReference type="SAM" id="MobiDB-lite"/>
    </source>
</evidence>
<name>G7EA58_MIXOS</name>
<evidence type="ECO:0000313" key="4">
    <source>
        <dbReference type="EMBL" id="GAA99718.1"/>
    </source>
</evidence>
<keyword evidence="2" id="KW-1133">Transmembrane helix</keyword>
<dbReference type="HOGENOM" id="CLU_1875940_0_0_1"/>
<reference evidence="4 5" key="1">
    <citation type="journal article" date="2011" name="J. Gen. Appl. Microbiol.">
        <title>Draft genome sequencing of the enigmatic basidiomycete Mixia osmundae.</title>
        <authorList>
            <person name="Nishida H."/>
            <person name="Nagatsuka Y."/>
            <person name="Sugiyama J."/>
        </authorList>
    </citation>
    <scope>NUCLEOTIDE SEQUENCE [LARGE SCALE GENOMIC DNA]</scope>
    <source>
        <strain evidence="5">CBS 9802 / IAM 14324 / JCM 22182 / KY 12970</strain>
    </source>
</reference>
<keyword evidence="3" id="KW-0732">Signal</keyword>
<keyword evidence="2" id="KW-0812">Transmembrane</keyword>
<feature type="region of interest" description="Disordered" evidence="1">
    <location>
        <begin position="26"/>
        <end position="107"/>
    </location>
</feature>